<reference evidence="3" key="3">
    <citation type="submission" date="2025-08" db="UniProtKB">
        <authorList>
            <consortium name="RefSeq"/>
        </authorList>
    </citation>
    <scope>IDENTIFICATION</scope>
    <source>
        <strain evidence="3">CBS 342.82</strain>
    </source>
</reference>
<protein>
    <submittedName>
        <fullName evidence="3">Uncharacterized protein</fullName>
    </submittedName>
</protein>
<reference evidence="3" key="1">
    <citation type="submission" date="2020-01" db="EMBL/GenBank/DDBJ databases">
        <authorList>
            <consortium name="DOE Joint Genome Institute"/>
            <person name="Haridas S."/>
            <person name="Albert R."/>
            <person name="Binder M."/>
            <person name="Bloem J."/>
            <person name="Labutti K."/>
            <person name="Salamov A."/>
            <person name="Andreopoulos B."/>
            <person name="Baker S.E."/>
            <person name="Barry K."/>
            <person name="Bills G."/>
            <person name="Bluhm B.H."/>
            <person name="Cannon C."/>
            <person name="Castanera R."/>
            <person name="Culley D.E."/>
            <person name="Daum C."/>
            <person name="Ezra D."/>
            <person name="Gonzalez J.B."/>
            <person name="Henrissat B."/>
            <person name="Kuo A."/>
            <person name="Liang C."/>
            <person name="Lipzen A."/>
            <person name="Lutzoni F."/>
            <person name="Magnuson J."/>
            <person name="Mondo S."/>
            <person name="Nolan M."/>
            <person name="Ohm R."/>
            <person name="Pangilinan J."/>
            <person name="Park H.-J."/>
            <person name="Ramirez L."/>
            <person name="Alfaro M."/>
            <person name="Sun H."/>
            <person name="Tritt A."/>
            <person name="Yoshinaga Y."/>
            <person name="Zwiers L.-H."/>
            <person name="Turgeon B.G."/>
            <person name="Goodwin S.B."/>
            <person name="Spatafora J.W."/>
            <person name="Crous P.W."/>
            <person name="Grigoriev I.V."/>
        </authorList>
    </citation>
    <scope>NUCLEOTIDE SEQUENCE</scope>
    <source>
        <strain evidence="3">CBS 342.82</strain>
    </source>
</reference>
<dbReference type="RefSeq" id="XP_033463570.1">
    <property type="nucleotide sequence ID" value="XM_033604041.1"/>
</dbReference>
<feature type="region of interest" description="Disordered" evidence="1">
    <location>
        <begin position="457"/>
        <end position="505"/>
    </location>
</feature>
<dbReference type="OrthoDB" id="420046at2759"/>
<keyword evidence="2" id="KW-1185">Reference proteome</keyword>
<evidence type="ECO:0000313" key="3">
    <source>
        <dbReference type="RefSeq" id="XP_033463570.1"/>
    </source>
</evidence>
<sequence length="588" mass="65517">MAQFTTLEPLSEIIASTPMEEQAAPLRTRALVQIFKGQCEGAVLDLTLALRTTEDIKRVHKPGQQKVELASRLRNEQDTRQRTQKDWRSAPFQKEEEQPRSLEMQLLFNRAGAYLTIACDNVNAALDGLQEYKASQGPNGRTGEDLKAQYLRLEARKKVKSCAKRALKDYTAFLSHFDYTPGLSIQTANEIWQQVHTLANRQKSDSSTFKRRLSDFDPGGVIENAKVPLTVSTLVRQGAHITDGSAQNDNRWSQLPIPKIYRTSDLFAERPPADLPHLFTLDTTNAALKKEQGQDSFGNREAVTYHPLLTDALHSLLLAHALVQTNPTELLRYAHNVARLVRIADGYPLFHAARSPARADWVEVLRRASNWVGLSSSWQNLCAPAPLPGAGDLWVKSGLCQGAHRPHMTSRPGSSQEEETFEQRRERVKRESIIDALSDDRVVDEVSFQRAVLARETRARDDECRDSASQKDKPVEIAKPHQKSAVSNRPSCLPSDKSGPPSPLQWSQDEFAKEYLISTQRAHAIARWIRESPLSLTGAGGVKKKRPARQRRKSIPIVSNGAAADTANVRAMGGLSIVDAMGVDDRPD</sequence>
<proteinExistence type="predicted"/>
<evidence type="ECO:0000313" key="2">
    <source>
        <dbReference type="Proteomes" id="UP000504637"/>
    </source>
</evidence>
<evidence type="ECO:0000256" key="1">
    <source>
        <dbReference type="SAM" id="MobiDB-lite"/>
    </source>
</evidence>
<feature type="compositionally biased region" description="Basic residues" evidence="1">
    <location>
        <begin position="542"/>
        <end position="554"/>
    </location>
</feature>
<feature type="region of interest" description="Disordered" evidence="1">
    <location>
        <begin position="61"/>
        <end position="98"/>
    </location>
</feature>
<feature type="compositionally biased region" description="Basic and acidic residues" evidence="1">
    <location>
        <begin position="69"/>
        <end position="98"/>
    </location>
</feature>
<accession>A0A6J3MFU7</accession>
<feature type="region of interest" description="Disordered" evidence="1">
    <location>
        <begin position="404"/>
        <end position="426"/>
    </location>
</feature>
<reference evidence="3" key="2">
    <citation type="submission" date="2020-04" db="EMBL/GenBank/DDBJ databases">
        <authorList>
            <consortium name="NCBI Genome Project"/>
        </authorList>
    </citation>
    <scope>NUCLEOTIDE SEQUENCE</scope>
    <source>
        <strain evidence="3">CBS 342.82</strain>
    </source>
</reference>
<gene>
    <name evidence="3" type="ORF">K489DRAFT_376956</name>
</gene>
<feature type="region of interest" description="Disordered" evidence="1">
    <location>
        <begin position="537"/>
        <end position="556"/>
    </location>
</feature>
<dbReference type="Proteomes" id="UP000504637">
    <property type="component" value="Unplaced"/>
</dbReference>
<feature type="compositionally biased region" description="Basic and acidic residues" evidence="1">
    <location>
        <begin position="457"/>
        <end position="479"/>
    </location>
</feature>
<organism evidence="3">
    <name type="scientific">Dissoconium aciculare CBS 342.82</name>
    <dbReference type="NCBI Taxonomy" id="1314786"/>
    <lineage>
        <taxon>Eukaryota</taxon>
        <taxon>Fungi</taxon>
        <taxon>Dikarya</taxon>
        <taxon>Ascomycota</taxon>
        <taxon>Pezizomycotina</taxon>
        <taxon>Dothideomycetes</taxon>
        <taxon>Dothideomycetidae</taxon>
        <taxon>Mycosphaerellales</taxon>
        <taxon>Dissoconiaceae</taxon>
        <taxon>Dissoconium</taxon>
    </lineage>
</organism>
<dbReference type="GeneID" id="54361841"/>
<name>A0A6J3MFU7_9PEZI</name>
<dbReference type="AlphaFoldDB" id="A0A6J3MFU7"/>